<dbReference type="RefSeq" id="WP_380552856.1">
    <property type="nucleotide sequence ID" value="NZ_JBHEZY010000004.1"/>
</dbReference>
<proteinExistence type="predicted"/>
<dbReference type="Pfam" id="PF13411">
    <property type="entry name" value="MerR_1"/>
    <property type="match status" value="1"/>
</dbReference>
<feature type="domain" description="HTH merR-type" evidence="2">
    <location>
        <begin position="8"/>
        <end position="77"/>
    </location>
</feature>
<dbReference type="PRINTS" id="PR00040">
    <property type="entry name" value="HTHMERR"/>
</dbReference>
<keyword evidence="1" id="KW-0238">DNA-binding</keyword>
<dbReference type="InterPro" id="IPR047057">
    <property type="entry name" value="MerR_fam"/>
</dbReference>
<comment type="caution">
    <text evidence="3">The sequence shown here is derived from an EMBL/GenBank/DDBJ whole genome shotgun (WGS) entry which is preliminary data.</text>
</comment>
<dbReference type="Gene3D" id="1.10.1660.10">
    <property type="match status" value="1"/>
</dbReference>
<dbReference type="InterPro" id="IPR009061">
    <property type="entry name" value="DNA-bd_dom_put_sf"/>
</dbReference>
<evidence type="ECO:0000256" key="1">
    <source>
        <dbReference type="ARBA" id="ARBA00023125"/>
    </source>
</evidence>
<dbReference type="EMBL" id="JBHEZY010000004">
    <property type="protein sequence ID" value="MFC1431803.1"/>
    <property type="molecule type" value="Genomic_DNA"/>
</dbReference>
<dbReference type="PANTHER" id="PTHR30204">
    <property type="entry name" value="REDOX-CYCLING DRUG-SENSING TRANSCRIPTIONAL ACTIVATOR SOXR"/>
    <property type="match status" value="1"/>
</dbReference>
<name>A0ABV6X1D1_9ACTN</name>
<dbReference type="PANTHER" id="PTHR30204:SF98">
    <property type="entry name" value="HTH-TYPE TRANSCRIPTIONAL REGULATOR ADHR"/>
    <property type="match status" value="1"/>
</dbReference>
<accession>A0ABV6X1D1</accession>
<evidence type="ECO:0000259" key="2">
    <source>
        <dbReference type="PROSITE" id="PS50937"/>
    </source>
</evidence>
<evidence type="ECO:0000313" key="4">
    <source>
        <dbReference type="Proteomes" id="UP001592530"/>
    </source>
</evidence>
<sequence>MTASATHHLTPAQAAERSGFSLDTLRYYERIGLLDTVERAPSGHRRFTEQDLQWLGILRCLRDTGMPIADMRRYAELARSEEPHSLTERIALLEDHDRGIEEQIALLRTQQLHLRGKVQYYRSIQPS</sequence>
<dbReference type="Proteomes" id="UP001592530">
    <property type="component" value="Unassembled WGS sequence"/>
</dbReference>
<dbReference type="CDD" id="cd01109">
    <property type="entry name" value="HTH_YyaN"/>
    <property type="match status" value="1"/>
</dbReference>
<organism evidence="3 4">
    <name type="scientific">Streptacidiphilus alkalitolerans</name>
    <dbReference type="NCBI Taxonomy" id="3342712"/>
    <lineage>
        <taxon>Bacteria</taxon>
        <taxon>Bacillati</taxon>
        <taxon>Actinomycetota</taxon>
        <taxon>Actinomycetes</taxon>
        <taxon>Kitasatosporales</taxon>
        <taxon>Streptomycetaceae</taxon>
        <taxon>Streptacidiphilus</taxon>
    </lineage>
</organism>
<evidence type="ECO:0000313" key="3">
    <source>
        <dbReference type="EMBL" id="MFC1431803.1"/>
    </source>
</evidence>
<gene>
    <name evidence="3" type="ORF">ACEZDB_14220</name>
</gene>
<protein>
    <submittedName>
        <fullName evidence="3">MerR family transcriptional regulator</fullName>
    </submittedName>
</protein>
<dbReference type="SUPFAM" id="SSF46955">
    <property type="entry name" value="Putative DNA-binding domain"/>
    <property type="match status" value="1"/>
</dbReference>
<dbReference type="SMART" id="SM00422">
    <property type="entry name" value="HTH_MERR"/>
    <property type="match status" value="1"/>
</dbReference>
<dbReference type="PROSITE" id="PS50937">
    <property type="entry name" value="HTH_MERR_2"/>
    <property type="match status" value="1"/>
</dbReference>
<dbReference type="InterPro" id="IPR000551">
    <property type="entry name" value="MerR-type_HTH_dom"/>
</dbReference>
<reference evidence="3 4" key="1">
    <citation type="submission" date="2024-09" db="EMBL/GenBank/DDBJ databases">
        <authorList>
            <person name="Lee S.D."/>
        </authorList>
    </citation>
    <scope>NUCLEOTIDE SEQUENCE [LARGE SCALE GENOMIC DNA]</scope>
    <source>
        <strain evidence="3 4">N1-3</strain>
    </source>
</reference>